<evidence type="ECO:0000313" key="2">
    <source>
        <dbReference type="Proteomes" id="UP000616151"/>
    </source>
</evidence>
<evidence type="ECO:0000313" key="1">
    <source>
        <dbReference type="EMBL" id="MBK1864837.1"/>
    </source>
</evidence>
<dbReference type="EMBL" id="JAENHL010000003">
    <property type="protein sequence ID" value="MBK1864837.1"/>
    <property type="molecule type" value="Genomic_DNA"/>
</dbReference>
<dbReference type="Proteomes" id="UP000616151">
    <property type="component" value="Unassembled WGS sequence"/>
</dbReference>
<organism evidence="1 2">
    <name type="scientific">Taklimakanibacter albus</name>
    <dbReference type="NCBI Taxonomy" id="2800327"/>
    <lineage>
        <taxon>Bacteria</taxon>
        <taxon>Pseudomonadati</taxon>
        <taxon>Pseudomonadota</taxon>
        <taxon>Alphaproteobacteria</taxon>
        <taxon>Hyphomicrobiales</taxon>
        <taxon>Aestuariivirgaceae</taxon>
        <taxon>Taklimakanibacter</taxon>
    </lineage>
</organism>
<keyword evidence="2" id="KW-1185">Reference proteome</keyword>
<proteinExistence type="predicted"/>
<accession>A0ACC5QWS2</accession>
<protein>
    <submittedName>
        <fullName evidence="1">TIGR02302 family protein</fullName>
    </submittedName>
</protein>
<name>A0ACC5QWS2_9HYPH</name>
<gene>
    <name evidence="1" type="ORF">JHL16_00600</name>
</gene>
<comment type="caution">
    <text evidence="1">The sequence shown here is derived from an EMBL/GenBank/DDBJ whole genome shotgun (WGS) entry which is preliminary data.</text>
</comment>
<reference evidence="1" key="1">
    <citation type="submission" date="2021-01" db="EMBL/GenBank/DDBJ databases">
        <authorList>
            <person name="Sun Q."/>
        </authorList>
    </citation>
    <scope>NUCLEOTIDE SEQUENCE</scope>
    <source>
        <strain evidence="1">YIM B02566</strain>
    </source>
</reference>
<sequence>MSPQLQRTVWRARLALFWERLWAASFPLVMLAAVFAVAVLTGLLALLPDYVRYAALAAFVATFLWTLRPIFRLVFPARAEALRRVEAASALDHRPISASEDKPANPGSAASAIWEVHVARQLAKLTHLKAGTPRSDLKWRDPYALRLVALLGVIAALFLYRGDPVSNFADAVRVTSAPAQTALSLDAWVRPPGYTAKPPMLLTSAALKERLARESDLLVPEASLLVLRVAGAEEPRLTFHDLIGGEEISGLAPKITTDGGTFTAETRLDRPAEIRVFDGSSELARWRLSVIPDEPPKIAFTGDQASDSAGALSLSWKGSDDYGLAAVTAKMVLSDDQADGPGFASNGVFLYDAPAFPITLKRASPREVEETSTNDLTAHPWAGLNVDVTLEAKDQAGKTAKTETRTVTLPERPFIMPLAKALIEQRKALIHEPDDTRNVDLMLKSLLLYPEGLVGKSGIHIAIAALQSHIANARNQDDIKQSVDELWKLAVAIEEGDLADAKAELDAIRKELQKALAEGASPERIAELMDKLRDAMNKYLQSMAEETMRRMQQNGMKPQPVDPSRMLSQQDLQKMLDTIQKLAESGANEAAQEMLSQLESLLRNLQPGMSAEMQPQGESPMSEMLGDLSELMRRQQQLMDETMRLPGDPNGEQQEGDQQNGEPQQGQGSPEGQSLSEKQDALRGMLEDLMGRLGQQGMSPPQSFGQAGKSMQGATGSLKQGRRDPALGQQGDALNALREGAQSMARQMMQQGQGNTGNYGRHGQARGDDRDPLGRPRSTRGEEYGPDRNMLPGEAAIRRAREILDMLRERANKPDLPRIDKDYIERLLRGLY</sequence>